<keyword evidence="2 6" id="KW-0812">Transmembrane</keyword>
<comment type="caution">
    <text evidence="8">The sequence shown here is derived from an EMBL/GenBank/DDBJ whole genome shotgun (WGS) entry which is preliminary data.</text>
</comment>
<gene>
    <name evidence="8" type="ORF">PCOR1329_LOCUS3848</name>
</gene>
<protein>
    <recommendedName>
        <fullName evidence="7">WWE domain-containing protein</fullName>
    </recommendedName>
</protein>
<sequence>MNDEDETKMNLPNHTCVEFGSRNSWWPNRSYGLAVMFNAEMKGTLQQISFPPRPRGIEGRIAMNKFRIGARTDFVPMYDEGEEYKGEYLCMHELYDGTAFGATFPTMKGFVILENKMSRLHMGDLIPYKRAKAAYAQKEAPAAAGPPPPEAAPDGQPAAGSRQPSLVILGPAEPPLPGGVDPMCRPPDEAPSPGGLPGPAAPPDGGVAAADAALAPPGADGQVEDERQAVDRASEVQATTSSCSPQVPDAESSVWQWLHKSGYRCYDEDASGRIESAWRGGEPKVRLRSGKCGKRPMEVFFADMVQLDPLTGNSRSVRRVGRESLFRWTTRNFNMVRKKLSKGQMRWETSSEYRKRQINRKQSLEDAEQPALGYAMVRGSQMFKSSNLASRSLMNVRAKRQHIGLWCGRLLQSLFWRFLTSLVTATNVLWIFWMSEHYPGKLSFGYPAGVFITETLFIAFFSVDLMVRLLAYKDATYALHSSWFRKDAWVVLAKLFDVLLFPILYSLRSGSAQSDVDPDTLWFWLGLFVRLSTLLRVERLFRIFPQASGLGNAIVSGLEHAAIIILMMVGVGFGFAVLLRTGVRHSDIVELYFPTMTDTFQTLLVQGLFFDGVLDYLVDCSDDFVRMIMWIFVGQYCFLNLLIGVFSSAIAEAAAEQARARETSYLERNLASILECYLDESPGAQPAIGTSGQLHLDGSSLDRNDFHLILENLDVLDVLKASGTDIEGLESMEHVLFPRDGSRLSIQDLYEVLLRLRKGKPASVTDVVNLRELVRRQHERLKELVKGALGHDAAQTYFVGASELLN</sequence>
<reference evidence="8" key="1">
    <citation type="submission" date="2023-10" db="EMBL/GenBank/DDBJ databases">
        <authorList>
            <person name="Chen Y."/>
            <person name="Shah S."/>
            <person name="Dougan E. K."/>
            <person name="Thang M."/>
            <person name="Chan C."/>
        </authorList>
    </citation>
    <scope>NUCLEOTIDE SEQUENCE [LARGE SCALE GENOMIC DNA]</scope>
</reference>
<keyword evidence="3 6" id="KW-1133">Transmembrane helix</keyword>
<feature type="domain" description="WWE" evidence="7">
    <location>
        <begin position="241"/>
        <end position="319"/>
    </location>
</feature>
<dbReference type="Gene3D" id="1.20.120.350">
    <property type="entry name" value="Voltage-gated potassium channels. Chain C"/>
    <property type="match status" value="1"/>
</dbReference>
<evidence type="ECO:0000256" key="4">
    <source>
        <dbReference type="ARBA" id="ARBA00023136"/>
    </source>
</evidence>
<feature type="compositionally biased region" description="Low complexity" evidence="5">
    <location>
        <begin position="203"/>
        <end position="221"/>
    </location>
</feature>
<organism evidence="8 9">
    <name type="scientific">Prorocentrum cordatum</name>
    <dbReference type="NCBI Taxonomy" id="2364126"/>
    <lineage>
        <taxon>Eukaryota</taxon>
        <taxon>Sar</taxon>
        <taxon>Alveolata</taxon>
        <taxon>Dinophyceae</taxon>
        <taxon>Prorocentrales</taxon>
        <taxon>Prorocentraceae</taxon>
        <taxon>Prorocentrum</taxon>
    </lineage>
</organism>
<evidence type="ECO:0000313" key="9">
    <source>
        <dbReference type="Proteomes" id="UP001189429"/>
    </source>
</evidence>
<feature type="compositionally biased region" description="Basic and acidic residues" evidence="5">
    <location>
        <begin position="224"/>
        <end position="234"/>
    </location>
</feature>
<feature type="transmembrane region" description="Helical" evidence="6">
    <location>
        <begin position="445"/>
        <end position="467"/>
    </location>
</feature>
<dbReference type="PROSITE" id="PS50918">
    <property type="entry name" value="WWE"/>
    <property type="match status" value="1"/>
</dbReference>
<evidence type="ECO:0000256" key="6">
    <source>
        <dbReference type="SAM" id="Phobius"/>
    </source>
</evidence>
<feature type="transmembrane region" description="Helical" evidence="6">
    <location>
        <begin position="414"/>
        <end position="433"/>
    </location>
</feature>
<dbReference type="InterPro" id="IPR005821">
    <property type="entry name" value="Ion_trans_dom"/>
</dbReference>
<feature type="transmembrane region" description="Helical" evidence="6">
    <location>
        <begin position="488"/>
        <end position="508"/>
    </location>
</feature>
<keyword evidence="4 6" id="KW-0472">Membrane</keyword>
<evidence type="ECO:0000259" key="7">
    <source>
        <dbReference type="PROSITE" id="PS50918"/>
    </source>
</evidence>
<dbReference type="InterPro" id="IPR004170">
    <property type="entry name" value="WWE_dom"/>
</dbReference>
<feature type="transmembrane region" description="Helical" evidence="6">
    <location>
        <begin position="599"/>
        <end position="618"/>
    </location>
</feature>
<proteinExistence type="predicted"/>
<comment type="subcellular location">
    <subcellularLocation>
        <location evidence="1">Membrane</location>
        <topology evidence="1">Multi-pass membrane protein</topology>
    </subcellularLocation>
</comment>
<dbReference type="InterPro" id="IPR027359">
    <property type="entry name" value="Volt_channel_dom_sf"/>
</dbReference>
<dbReference type="EMBL" id="CAUYUJ010001002">
    <property type="protein sequence ID" value="CAK0793593.1"/>
    <property type="molecule type" value="Genomic_DNA"/>
</dbReference>
<dbReference type="Gene3D" id="3.30.720.50">
    <property type="match status" value="1"/>
</dbReference>
<feature type="region of interest" description="Disordered" evidence="5">
    <location>
        <begin position="139"/>
        <end position="249"/>
    </location>
</feature>
<dbReference type="SMART" id="SM00678">
    <property type="entry name" value="WWE"/>
    <property type="match status" value="1"/>
</dbReference>
<feature type="transmembrane region" description="Helical" evidence="6">
    <location>
        <begin position="630"/>
        <end position="651"/>
    </location>
</feature>
<keyword evidence="9" id="KW-1185">Reference proteome</keyword>
<dbReference type="Proteomes" id="UP001189429">
    <property type="component" value="Unassembled WGS sequence"/>
</dbReference>
<dbReference type="InterPro" id="IPR018123">
    <property type="entry name" value="WWE-dom_subgr"/>
</dbReference>
<feature type="transmembrane region" description="Helical" evidence="6">
    <location>
        <begin position="558"/>
        <end position="579"/>
    </location>
</feature>
<accession>A0ABN9PKN5</accession>
<evidence type="ECO:0000256" key="2">
    <source>
        <dbReference type="ARBA" id="ARBA00022692"/>
    </source>
</evidence>
<dbReference type="SUPFAM" id="SSF117839">
    <property type="entry name" value="WWE domain"/>
    <property type="match status" value="1"/>
</dbReference>
<evidence type="ECO:0000256" key="5">
    <source>
        <dbReference type="SAM" id="MobiDB-lite"/>
    </source>
</evidence>
<evidence type="ECO:0000256" key="3">
    <source>
        <dbReference type="ARBA" id="ARBA00022989"/>
    </source>
</evidence>
<evidence type="ECO:0000313" key="8">
    <source>
        <dbReference type="EMBL" id="CAK0793593.1"/>
    </source>
</evidence>
<dbReference type="Pfam" id="PF00520">
    <property type="entry name" value="Ion_trans"/>
    <property type="match status" value="1"/>
</dbReference>
<dbReference type="SUPFAM" id="SSF81324">
    <property type="entry name" value="Voltage-gated potassium channels"/>
    <property type="match status" value="1"/>
</dbReference>
<name>A0ABN9PKN5_9DINO</name>
<dbReference type="Pfam" id="PF02825">
    <property type="entry name" value="WWE"/>
    <property type="match status" value="1"/>
</dbReference>
<dbReference type="InterPro" id="IPR037197">
    <property type="entry name" value="WWE_dom_sf"/>
</dbReference>
<feature type="compositionally biased region" description="Polar residues" evidence="5">
    <location>
        <begin position="236"/>
        <end position="245"/>
    </location>
</feature>
<evidence type="ECO:0000256" key="1">
    <source>
        <dbReference type="ARBA" id="ARBA00004141"/>
    </source>
</evidence>